<gene>
    <name evidence="8" type="ORF">HPP92_016436</name>
</gene>
<evidence type="ECO:0000259" key="7">
    <source>
        <dbReference type="PROSITE" id="PS50172"/>
    </source>
</evidence>
<dbReference type="PRINTS" id="PR00869">
    <property type="entry name" value="DNAPOLX"/>
</dbReference>
<proteinExistence type="inferred from homology"/>
<comment type="similarity">
    <text evidence="1">Belongs to the DNA polymerase type-X family.</text>
</comment>
<keyword evidence="2" id="KW-0808">Transferase</keyword>
<protein>
    <recommendedName>
        <fullName evidence="7">BRCT domain-containing protein</fullName>
    </recommendedName>
</protein>
<dbReference type="FunFam" id="3.30.210.10:FF:000006">
    <property type="entry name" value="DNA polymerase"/>
    <property type="match status" value="1"/>
</dbReference>
<dbReference type="InterPro" id="IPR043519">
    <property type="entry name" value="NT_sf"/>
</dbReference>
<keyword evidence="6" id="KW-0732">Signal</keyword>
<dbReference type="PROSITE" id="PS00522">
    <property type="entry name" value="DNA_POLYMERASE_X"/>
    <property type="match status" value="1"/>
</dbReference>
<keyword evidence="5" id="KW-0812">Transmembrane</keyword>
<dbReference type="GO" id="GO:0006303">
    <property type="term" value="P:double-strand break repair via nonhomologous end joining"/>
    <property type="evidence" value="ECO:0007669"/>
    <property type="project" value="TreeGrafter"/>
</dbReference>
<sequence length="526" mass="58896">MGFLPWRSIGLCIFDLLAALLCVSLVPAFTCPGTRMHSNSSACAFPRICFATLCVLVLCTCLTFSEQQLALFCTHYTSLQWHLCEPSPRIENHLAEKRVNFSNPVSFSNAKMPASWFIIEEGGNGVVHDIDPLVQFPGFSIESLLKYQWLEDCLKSGERLSENPYVLKSDSKGRAMSGQFLGMVVPNLVEARSHSEGLSPSKRVELMLRVQKAAEGTGNTEDNMREASYTKDKHTYAGGKIPEDERKLSQCSLGGASHSISPSYDASQEPKELDSLYSPPDLNKDVTEIFGKLVNIYRALGDERRSFSYYKAIIVIEKLPFKIQNAEQVKHLPAIGKSMQDHIKEIVTTGKLSKLEHFEKDEKVKEMEMLLQDVGEEILPGVVIVCGGSYRRGKASCGDLDIIITHSDGESHKGFLLKYIQRLKDINFLREDLVLSIHSIEVYPRNRYAFGLIAWTGNDVLNRRLRLLAESEGYRLDDTGLYLAAHGTSGKRVIGMKSSTSLSCNTEKEVFDVLGFPWLEPHQRNL</sequence>
<dbReference type="InterPro" id="IPR037160">
    <property type="entry name" value="DNA_Pol_thumb_sf"/>
</dbReference>
<keyword evidence="3" id="KW-0548">Nucleotidyltransferase</keyword>
<feature type="chain" id="PRO_5032333803" description="BRCT domain-containing protein" evidence="6">
    <location>
        <begin position="29"/>
        <end position="526"/>
    </location>
</feature>
<dbReference type="Pfam" id="PF14791">
    <property type="entry name" value="DNA_pol_B_thumb"/>
    <property type="match status" value="1"/>
</dbReference>
<name>A0A835QET6_VANPL</name>
<dbReference type="SMART" id="SM00483">
    <property type="entry name" value="POLXc"/>
    <property type="match status" value="1"/>
</dbReference>
<dbReference type="Pfam" id="PF14716">
    <property type="entry name" value="HHH_8"/>
    <property type="match status" value="1"/>
</dbReference>
<dbReference type="InterPro" id="IPR019843">
    <property type="entry name" value="DNA_pol-X_BS"/>
</dbReference>
<reference evidence="8 9" key="1">
    <citation type="journal article" date="2020" name="Nat. Food">
        <title>A phased Vanilla planifolia genome enables genetic improvement of flavour and production.</title>
        <authorList>
            <person name="Hasing T."/>
            <person name="Tang H."/>
            <person name="Brym M."/>
            <person name="Khazi F."/>
            <person name="Huang T."/>
            <person name="Chambers A.H."/>
        </authorList>
    </citation>
    <scope>NUCLEOTIDE SEQUENCE [LARGE SCALE GENOMIC DNA]</scope>
    <source>
        <tissue evidence="8">Leaf</tissue>
    </source>
</reference>
<feature type="transmembrane region" description="Helical" evidence="5">
    <location>
        <begin position="44"/>
        <end position="64"/>
    </location>
</feature>
<evidence type="ECO:0000256" key="4">
    <source>
        <dbReference type="SAM" id="MobiDB-lite"/>
    </source>
</evidence>
<dbReference type="PANTHER" id="PTHR11276:SF41">
    <property type="entry name" value="DNA POLYMERASE LAMBDA"/>
    <property type="match status" value="1"/>
</dbReference>
<dbReference type="Proteomes" id="UP000639772">
    <property type="component" value="Unassembled WGS sequence"/>
</dbReference>
<dbReference type="Pfam" id="PF14792">
    <property type="entry name" value="DNA_pol_B_palm"/>
    <property type="match status" value="1"/>
</dbReference>
<evidence type="ECO:0000256" key="1">
    <source>
        <dbReference type="ARBA" id="ARBA00008323"/>
    </source>
</evidence>
<dbReference type="Gene3D" id="3.30.460.10">
    <property type="entry name" value="Beta Polymerase, domain 2"/>
    <property type="match status" value="1"/>
</dbReference>
<organism evidence="8 9">
    <name type="scientific">Vanilla planifolia</name>
    <name type="common">Vanilla</name>
    <dbReference type="NCBI Taxonomy" id="51239"/>
    <lineage>
        <taxon>Eukaryota</taxon>
        <taxon>Viridiplantae</taxon>
        <taxon>Streptophyta</taxon>
        <taxon>Embryophyta</taxon>
        <taxon>Tracheophyta</taxon>
        <taxon>Spermatophyta</taxon>
        <taxon>Magnoliopsida</taxon>
        <taxon>Liliopsida</taxon>
        <taxon>Asparagales</taxon>
        <taxon>Orchidaceae</taxon>
        <taxon>Vanilloideae</taxon>
        <taxon>Vanilleae</taxon>
        <taxon>Vanilla</taxon>
    </lineage>
</organism>
<dbReference type="InterPro" id="IPR001357">
    <property type="entry name" value="BRCT_dom"/>
</dbReference>
<comment type="caution">
    <text evidence="8">The sequence shown here is derived from an EMBL/GenBank/DDBJ whole genome shotgun (WGS) entry which is preliminary data.</text>
</comment>
<dbReference type="InterPro" id="IPR036420">
    <property type="entry name" value="BRCT_dom_sf"/>
</dbReference>
<dbReference type="FunFam" id="1.10.150.110:FF:000006">
    <property type="entry name" value="DNA polymerase"/>
    <property type="match status" value="1"/>
</dbReference>
<dbReference type="CDD" id="cd00141">
    <property type="entry name" value="NT_POLXc"/>
    <property type="match status" value="1"/>
</dbReference>
<dbReference type="InterPro" id="IPR002054">
    <property type="entry name" value="DNA-dir_DNA_pol_X"/>
</dbReference>
<accession>A0A835QET6</accession>
<dbReference type="PROSITE" id="PS50172">
    <property type="entry name" value="BRCT"/>
    <property type="match status" value="1"/>
</dbReference>
<dbReference type="InterPro" id="IPR022312">
    <property type="entry name" value="DNA_pol_X"/>
</dbReference>
<evidence type="ECO:0000313" key="9">
    <source>
        <dbReference type="Proteomes" id="UP000639772"/>
    </source>
</evidence>
<dbReference type="SUPFAM" id="SSF81301">
    <property type="entry name" value="Nucleotidyltransferase"/>
    <property type="match status" value="1"/>
</dbReference>
<dbReference type="EMBL" id="JADCNM010000008">
    <property type="protein sequence ID" value="KAG0471890.1"/>
    <property type="molecule type" value="Genomic_DNA"/>
</dbReference>
<dbReference type="Gene3D" id="1.10.150.110">
    <property type="entry name" value="DNA polymerase beta, N-terminal domain-like"/>
    <property type="match status" value="1"/>
</dbReference>
<dbReference type="OrthoDB" id="205514at2759"/>
<feature type="signal peptide" evidence="6">
    <location>
        <begin position="1"/>
        <end position="28"/>
    </location>
</feature>
<feature type="domain" description="BRCT" evidence="7">
    <location>
        <begin position="144"/>
        <end position="167"/>
    </location>
</feature>
<keyword evidence="5" id="KW-1133">Transmembrane helix</keyword>
<feature type="region of interest" description="Disordered" evidence="4">
    <location>
        <begin position="251"/>
        <end position="271"/>
    </location>
</feature>
<evidence type="ECO:0000256" key="6">
    <source>
        <dbReference type="SAM" id="SignalP"/>
    </source>
</evidence>
<keyword evidence="5" id="KW-0472">Membrane</keyword>
<dbReference type="AlphaFoldDB" id="A0A835QET6"/>
<dbReference type="GO" id="GO:0005634">
    <property type="term" value="C:nucleus"/>
    <property type="evidence" value="ECO:0007669"/>
    <property type="project" value="TreeGrafter"/>
</dbReference>
<evidence type="ECO:0000256" key="5">
    <source>
        <dbReference type="SAM" id="Phobius"/>
    </source>
</evidence>
<dbReference type="Gene3D" id="3.30.210.10">
    <property type="entry name" value="DNA polymerase, thumb domain"/>
    <property type="match status" value="1"/>
</dbReference>
<evidence type="ECO:0000313" key="8">
    <source>
        <dbReference type="EMBL" id="KAG0471890.1"/>
    </source>
</evidence>
<evidence type="ECO:0000256" key="3">
    <source>
        <dbReference type="ARBA" id="ARBA00022695"/>
    </source>
</evidence>
<dbReference type="InterPro" id="IPR010996">
    <property type="entry name" value="HHH_MUS81"/>
</dbReference>
<dbReference type="SUPFAM" id="SSF47802">
    <property type="entry name" value="DNA polymerase beta, N-terminal domain-like"/>
    <property type="match status" value="1"/>
</dbReference>
<evidence type="ECO:0000256" key="2">
    <source>
        <dbReference type="ARBA" id="ARBA00022679"/>
    </source>
</evidence>
<dbReference type="GO" id="GO:0003887">
    <property type="term" value="F:DNA-directed DNA polymerase activity"/>
    <property type="evidence" value="ECO:0007669"/>
    <property type="project" value="InterPro"/>
</dbReference>
<dbReference type="InterPro" id="IPR029398">
    <property type="entry name" value="PolB_thumb"/>
</dbReference>
<dbReference type="SUPFAM" id="SSF52113">
    <property type="entry name" value="BRCT domain"/>
    <property type="match status" value="1"/>
</dbReference>
<dbReference type="GO" id="GO:0003677">
    <property type="term" value="F:DNA binding"/>
    <property type="evidence" value="ECO:0007669"/>
    <property type="project" value="InterPro"/>
</dbReference>
<dbReference type="PANTHER" id="PTHR11276">
    <property type="entry name" value="DNA POLYMERASE TYPE-X FAMILY MEMBER"/>
    <property type="match status" value="1"/>
</dbReference>
<dbReference type="InterPro" id="IPR027421">
    <property type="entry name" value="DNA_pol_lamdba_lyase_dom_sf"/>
</dbReference>
<dbReference type="InterPro" id="IPR028207">
    <property type="entry name" value="DNA_pol_B_palm_palm"/>
</dbReference>